<dbReference type="AlphaFoldDB" id="A0A229FW25"/>
<dbReference type="GO" id="GO:0071555">
    <property type="term" value="P:cell wall organization"/>
    <property type="evidence" value="ECO:0007669"/>
    <property type="project" value="TreeGrafter"/>
</dbReference>
<accession>A0A229FW25</accession>
<dbReference type="GO" id="GO:0046872">
    <property type="term" value="F:metal ion binding"/>
    <property type="evidence" value="ECO:0007669"/>
    <property type="project" value="UniProtKB-KW"/>
</dbReference>
<organism evidence="9 10">
    <name type="scientific">Polynucleobacter cosmopolitanus</name>
    <dbReference type="NCBI Taxonomy" id="351345"/>
    <lineage>
        <taxon>Bacteria</taxon>
        <taxon>Pseudomonadati</taxon>
        <taxon>Pseudomonadota</taxon>
        <taxon>Betaproteobacteria</taxon>
        <taxon>Burkholderiales</taxon>
        <taxon>Burkholderiaceae</taxon>
        <taxon>Polynucleobacter</taxon>
    </lineage>
</organism>
<evidence type="ECO:0000313" key="9">
    <source>
        <dbReference type="EMBL" id="OXL16206.1"/>
    </source>
</evidence>
<evidence type="ECO:0000256" key="1">
    <source>
        <dbReference type="ARBA" id="ARBA00004651"/>
    </source>
</evidence>
<feature type="transmembrane region" description="Helical" evidence="8">
    <location>
        <begin position="45"/>
        <end position="65"/>
    </location>
</feature>
<dbReference type="Proteomes" id="UP000215188">
    <property type="component" value="Unassembled WGS sequence"/>
</dbReference>
<feature type="transmembrane region" description="Helical" evidence="8">
    <location>
        <begin position="244"/>
        <end position="262"/>
    </location>
</feature>
<dbReference type="Pfam" id="PF00953">
    <property type="entry name" value="Glycos_transf_4"/>
    <property type="match status" value="1"/>
</dbReference>
<comment type="cofactor">
    <cofactor evidence="7">
        <name>Mg(2+)</name>
        <dbReference type="ChEBI" id="CHEBI:18420"/>
    </cofactor>
</comment>
<dbReference type="OrthoDB" id="9783652at2"/>
<dbReference type="GO" id="GO:0005886">
    <property type="term" value="C:plasma membrane"/>
    <property type="evidence" value="ECO:0007669"/>
    <property type="project" value="UniProtKB-SubCell"/>
</dbReference>
<keyword evidence="3 9" id="KW-0808">Transferase</keyword>
<evidence type="ECO:0000256" key="5">
    <source>
        <dbReference type="ARBA" id="ARBA00022989"/>
    </source>
</evidence>
<evidence type="ECO:0000256" key="6">
    <source>
        <dbReference type="ARBA" id="ARBA00023136"/>
    </source>
</evidence>
<reference evidence="9 10" key="1">
    <citation type="submission" date="2017-06" db="EMBL/GenBank/DDBJ databases">
        <title>Reclassification of a Polynucleobacter cosmopolitanus strain isolated from tropical Lake Victoria as Polynucleobacter victoriensis comb. nov.</title>
        <authorList>
            <person name="Hahn M.W."/>
        </authorList>
    </citation>
    <scope>NUCLEOTIDE SEQUENCE [LARGE SCALE GENOMIC DNA]</scope>
    <source>
        <strain evidence="9 10">MWH-MoIso2</strain>
    </source>
</reference>
<feature type="transmembrane region" description="Helical" evidence="8">
    <location>
        <begin position="103"/>
        <end position="128"/>
    </location>
</feature>
<keyword evidence="4 8" id="KW-0812">Transmembrane</keyword>
<feature type="transmembrane region" description="Helical" evidence="8">
    <location>
        <begin position="331"/>
        <end position="348"/>
    </location>
</feature>
<dbReference type="PANTHER" id="PTHR22926">
    <property type="entry name" value="PHOSPHO-N-ACETYLMURAMOYL-PENTAPEPTIDE-TRANSFERASE"/>
    <property type="match status" value="1"/>
</dbReference>
<feature type="transmembrane region" description="Helical" evidence="8">
    <location>
        <begin position="164"/>
        <end position="182"/>
    </location>
</feature>
<protein>
    <submittedName>
        <fullName evidence="9">Glycosyl transferase</fullName>
    </submittedName>
</protein>
<evidence type="ECO:0000256" key="4">
    <source>
        <dbReference type="ARBA" id="ARBA00022692"/>
    </source>
</evidence>
<keyword evidence="2" id="KW-1003">Cell membrane</keyword>
<gene>
    <name evidence="9" type="ORF">AOC33_03780</name>
</gene>
<keyword evidence="7" id="KW-0460">Magnesium</keyword>
<feature type="transmembrane region" description="Helical" evidence="8">
    <location>
        <begin position="220"/>
        <end position="238"/>
    </location>
</feature>
<dbReference type="GO" id="GO:0044038">
    <property type="term" value="P:cell wall macromolecule biosynthetic process"/>
    <property type="evidence" value="ECO:0007669"/>
    <property type="project" value="TreeGrafter"/>
</dbReference>
<comment type="caution">
    <text evidence="9">The sequence shown here is derived from an EMBL/GenBank/DDBJ whole genome shotgun (WGS) entry which is preliminary data.</text>
</comment>
<dbReference type="RefSeq" id="WP_089515234.1">
    <property type="nucleotide sequence ID" value="NZ_NJGG01000001.1"/>
</dbReference>
<feature type="binding site" evidence="7">
    <location>
        <position position="217"/>
    </location>
    <ligand>
        <name>Mg(2+)</name>
        <dbReference type="ChEBI" id="CHEBI:18420"/>
    </ligand>
</feature>
<keyword evidence="7" id="KW-0479">Metal-binding</keyword>
<evidence type="ECO:0000313" key="10">
    <source>
        <dbReference type="Proteomes" id="UP000215188"/>
    </source>
</evidence>
<name>A0A229FW25_9BURK</name>
<feature type="transmembrane region" description="Helical" evidence="8">
    <location>
        <begin position="307"/>
        <end position="325"/>
    </location>
</feature>
<keyword evidence="10" id="KW-1185">Reference proteome</keyword>
<dbReference type="PANTHER" id="PTHR22926:SF3">
    <property type="entry name" value="UNDECAPRENYL-PHOSPHATE ALPHA-N-ACETYLGLUCOSAMINYL 1-PHOSPHATE TRANSFERASE"/>
    <property type="match status" value="1"/>
</dbReference>
<evidence type="ECO:0000256" key="8">
    <source>
        <dbReference type="SAM" id="Phobius"/>
    </source>
</evidence>
<feature type="binding site" evidence="7">
    <location>
        <position position="157"/>
    </location>
    <ligand>
        <name>Mg(2+)</name>
        <dbReference type="ChEBI" id="CHEBI:18420"/>
    </ligand>
</feature>
<keyword evidence="5 8" id="KW-1133">Transmembrane helix</keyword>
<evidence type="ECO:0000256" key="2">
    <source>
        <dbReference type="ARBA" id="ARBA00022475"/>
    </source>
</evidence>
<comment type="subcellular location">
    <subcellularLocation>
        <location evidence="1">Cell membrane</location>
        <topology evidence="1">Multi-pass membrane protein</topology>
    </subcellularLocation>
</comment>
<dbReference type="CDD" id="cd06912">
    <property type="entry name" value="GT_MraY_like"/>
    <property type="match status" value="1"/>
</dbReference>
<feature type="transmembrane region" description="Helical" evidence="8">
    <location>
        <begin position="134"/>
        <end position="152"/>
    </location>
</feature>
<dbReference type="GO" id="GO:0009103">
    <property type="term" value="P:lipopolysaccharide biosynthetic process"/>
    <property type="evidence" value="ECO:0007669"/>
    <property type="project" value="TreeGrafter"/>
</dbReference>
<dbReference type="GO" id="GO:0016780">
    <property type="term" value="F:phosphotransferase activity, for other substituted phosphate groups"/>
    <property type="evidence" value="ECO:0007669"/>
    <property type="project" value="InterPro"/>
</dbReference>
<keyword evidence="6 8" id="KW-0472">Membrane</keyword>
<proteinExistence type="predicted"/>
<evidence type="ECO:0000256" key="7">
    <source>
        <dbReference type="PIRSR" id="PIRSR600715-1"/>
    </source>
</evidence>
<feature type="transmembrane region" description="Helical" evidence="8">
    <location>
        <begin position="188"/>
        <end position="208"/>
    </location>
</feature>
<evidence type="ECO:0000256" key="3">
    <source>
        <dbReference type="ARBA" id="ARBA00022679"/>
    </source>
</evidence>
<sequence>MSALAFAFLLSLLFTLFLVRYSFLHNSFSADYDLNGVQKFHANPVPRIGGVALVFGLTGAFFVRYLKDPDVANFCFLLLMSAMPAFLFGLLEDLTKRIGIKIRLLAVIFSALMAGYFLESWLLSLQIFGIDNLILAYPMVSILITCFAVAGVSNAFNIIDGYNGLSSMVGFIILGGIFYVAFQLGDFSIMIAALALMGAILGFLIFNYPRGLIFLGDGGAYLIGFWIAELSILLTARHSEVSKWFPLLLCAYPIVETLFTIYRRIIIQRTHPGMPDAAHLHQMIYKRIVRWEVSSNDSRDIVIRNSLTAPYLWVLTSLAVIPAVLFWDNVWALRAFTLLFLVSYILLYRRLVLFKVPAWLIINQRR</sequence>
<feature type="transmembrane region" description="Helical" evidence="8">
    <location>
        <begin position="6"/>
        <end position="24"/>
    </location>
</feature>
<dbReference type="EMBL" id="NJGG01000001">
    <property type="protein sequence ID" value="OXL16206.1"/>
    <property type="molecule type" value="Genomic_DNA"/>
</dbReference>
<feature type="transmembrane region" description="Helical" evidence="8">
    <location>
        <begin position="71"/>
        <end position="91"/>
    </location>
</feature>
<dbReference type="InterPro" id="IPR000715">
    <property type="entry name" value="Glycosyl_transferase_4"/>
</dbReference>